<sequence length="125" mass="14276">MTGKDVCPCWKPPGTPELAAHSVIKYLVTPSDKRKPNTDFTLVSSWWEHLGKSAESLPLLHHLREDKTRHGTFKGFSWSPEWTCHIAEDDLELLMPSKCGYYRPAYVVLRIKARASCMLGKYLTN</sequence>
<reference evidence="1" key="7">
    <citation type="journal article" date="2005" name="Science">
        <title>The Transcriptional Landscape of the Mammalian Genome.</title>
        <authorList>
            <consortium name="The FANTOM Consortium"/>
            <consortium name="Riken Genome Exploration Research Group and Genome Science Group (Genome Network Project Core Group)"/>
        </authorList>
    </citation>
    <scope>NUCLEOTIDE SEQUENCE</scope>
    <source>
        <strain evidence="1">C57BL/6J</strain>
        <tissue evidence="1">Corpus striatum</tissue>
    </source>
</reference>
<dbReference type="MGI" id="MGI:3650737">
    <property type="gene designation" value="Gm11733"/>
</dbReference>
<reference evidence="1" key="4">
    <citation type="journal article" date="2001" name="Nature">
        <title>Functional annotation of a full-length mouse cDNA collection.</title>
        <authorList>
            <consortium name="The RIKEN Genome Exploration Research Group Phase II Team and the FANTOM Consortium"/>
        </authorList>
    </citation>
    <scope>NUCLEOTIDE SEQUENCE</scope>
    <source>
        <strain evidence="1">C57BL/6J</strain>
        <tissue evidence="1">Corpus striatum</tissue>
    </source>
</reference>
<gene>
    <name evidence="2" type="primary">Gm11733</name>
    <name evidence="2" type="synonym">OTTMUSG00000003802</name>
</gene>
<reference evidence="1" key="2">
    <citation type="journal article" date="2000" name="Genome Res.">
        <title>Normalization and subtraction of cap-trapper-selected cDNAs to prepare full-length cDNA libraries for rapid discovery of new genes.</title>
        <authorList>
            <person name="Carninci P."/>
            <person name="Shibata Y."/>
            <person name="Hayatsu N."/>
            <person name="Sugahara Y."/>
            <person name="Shibata K."/>
            <person name="Itoh M."/>
            <person name="Konno H."/>
            <person name="Okazaki Y."/>
            <person name="Muramatsu M."/>
            <person name="Hayashizaki Y."/>
        </authorList>
    </citation>
    <scope>NUCLEOTIDE SEQUENCE</scope>
    <source>
        <strain evidence="1">C57BL/6J</strain>
        <tissue evidence="1">Corpus striatum</tissue>
    </source>
</reference>
<organism evidence="1">
    <name type="scientific">Mus musculus</name>
    <name type="common">Mouse</name>
    <dbReference type="NCBI Taxonomy" id="10090"/>
    <lineage>
        <taxon>Eukaryota</taxon>
        <taxon>Metazoa</taxon>
        <taxon>Chordata</taxon>
        <taxon>Craniata</taxon>
        <taxon>Vertebrata</taxon>
        <taxon>Euteleostomi</taxon>
        <taxon>Mammalia</taxon>
        <taxon>Eutheria</taxon>
        <taxon>Euarchontoglires</taxon>
        <taxon>Glires</taxon>
        <taxon>Rodentia</taxon>
        <taxon>Myomorpha</taxon>
        <taxon>Muroidea</taxon>
        <taxon>Muridae</taxon>
        <taxon>Murinae</taxon>
        <taxon>Mus</taxon>
        <taxon>Mus</taxon>
    </lineage>
</organism>
<reference evidence="1" key="3">
    <citation type="journal article" date="2000" name="Genome Res.">
        <title>RIKEN integrated sequence analysis (RISA) system--384-format sequencing pipeline with 384 multicapillary sequencer.</title>
        <authorList>
            <person name="Shibata K."/>
            <person name="Itoh M."/>
            <person name="Aizawa K."/>
            <person name="Nagaoka S."/>
            <person name="Sasaki N."/>
            <person name="Carninci P."/>
            <person name="Konno H."/>
            <person name="Akiyama J."/>
            <person name="Nishi K."/>
            <person name="Kitsunai T."/>
            <person name="Tashiro H."/>
            <person name="Itoh M."/>
            <person name="Sumi N."/>
            <person name="Ishii Y."/>
            <person name="Nakamura S."/>
            <person name="Hazama M."/>
            <person name="Nishine T."/>
            <person name="Harada A."/>
            <person name="Yamamoto R."/>
            <person name="Matsumoto H."/>
            <person name="Sakaguchi S."/>
            <person name="Ikegami T."/>
            <person name="Kashiwagi K."/>
            <person name="Fujiwake S."/>
            <person name="Inoue K."/>
            <person name="Togawa Y."/>
            <person name="Izawa M."/>
            <person name="Ohara E."/>
            <person name="Watahiki M."/>
            <person name="Yoneda Y."/>
            <person name="Ishikawa T."/>
            <person name="Ozawa K."/>
            <person name="Tanaka T."/>
            <person name="Matsuura S."/>
            <person name="Kawai J."/>
            <person name="Okazaki Y."/>
            <person name="Muramatsu M."/>
            <person name="Inoue Y."/>
            <person name="Kira A."/>
            <person name="Hayashizaki Y."/>
        </authorList>
    </citation>
    <scope>NUCLEOTIDE SEQUENCE</scope>
    <source>
        <strain evidence="1">C57BL/6J</strain>
        <tissue evidence="1">Corpus striatum</tissue>
    </source>
</reference>
<reference evidence="1" key="5">
    <citation type="submission" date="2001-07" db="EMBL/GenBank/DDBJ databases">
        <authorList>
            <person name="Adachi J."/>
            <person name="Aizawa K."/>
            <person name="Akimura T."/>
            <person name="Arakawa T."/>
            <person name="Bono H."/>
            <person name="Carninci P."/>
            <person name="Fukuda S."/>
            <person name="Furuno M."/>
            <person name="Hanagaki T."/>
            <person name="Hara A."/>
            <person name="Hashizume W."/>
            <person name="Hayashida K."/>
            <person name="Hayatsu N."/>
            <person name="Hiramoto K."/>
            <person name="Hiraoka T."/>
            <person name="Hirozane T."/>
            <person name="Hori F."/>
            <person name="Imotani K."/>
            <person name="Ishii Y."/>
            <person name="Itoh M."/>
            <person name="Kagawa I."/>
            <person name="Kasukawa T."/>
            <person name="Katoh H."/>
            <person name="Kawai J."/>
            <person name="Kojima Y."/>
            <person name="Kondo S."/>
            <person name="Konno H."/>
            <person name="Kouda M."/>
            <person name="Koya S."/>
            <person name="Kurihara C."/>
            <person name="Matsuyama T."/>
            <person name="Miyazaki A."/>
            <person name="Murata M."/>
            <person name="Nakamura M."/>
            <person name="Nishi K."/>
            <person name="Nomura K."/>
            <person name="Numazaki R."/>
            <person name="Ohno M."/>
            <person name="Ohsato N."/>
            <person name="Okazaki Y."/>
            <person name="Saito R."/>
            <person name="Saitoh H."/>
            <person name="Sakai C."/>
            <person name="Sakai K."/>
            <person name="Sakazume N."/>
            <person name="Sano H."/>
            <person name="Sasaki D."/>
            <person name="Shibata K."/>
            <person name="Shinagawa A."/>
            <person name="Shiraki T."/>
            <person name="Sogabe Y."/>
            <person name="Tagami M."/>
            <person name="Tagawa A."/>
            <person name="Takahashi F."/>
            <person name="Takaku-Akahira S."/>
            <person name="Takeda Y."/>
            <person name="Tanaka T."/>
            <person name="Tomaru A."/>
            <person name="Toya T."/>
            <person name="Yasunishi A."/>
            <person name="Muramatsu M."/>
            <person name="Hayashizaki Y."/>
        </authorList>
    </citation>
    <scope>NUCLEOTIDE SEQUENCE</scope>
    <source>
        <strain evidence="1">C57BL/6J</strain>
        <tissue evidence="1">Corpus striatum</tissue>
    </source>
</reference>
<protein>
    <submittedName>
        <fullName evidence="1">Uncharacterized protein</fullName>
    </submittedName>
</protein>
<dbReference type="VEuPathDB" id="HostDB:ENSMUSG00000069588"/>
<name>Q8BQP1_MOUSE</name>
<evidence type="ECO:0000313" key="1">
    <source>
        <dbReference type="EMBL" id="BAC33113.1"/>
    </source>
</evidence>
<dbReference type="EMBL" id="AK047653">
    <property type="protein sequence ID" value="BAC33113.1"/>
    <property type="molecule type" value="mRNA"/>
</dbReference>
<dbReference type="UCSC" id="uc056ypf.1">
    <property type="organism name" value="mouse"/>
</dbReference>
<reference evidence="1" key="8">
    <citation type="journal article" date="2005" name="Science">
        <title>Antisense Transcription in the Mammalian Transcriptome.</title>
        <authorList>
            <consortium name="RIKEN Genome Exploration Research Group and Genome Science Group (Genome Network Project Core Group) and the FANTOM Consortium"/>
        </authorList>
    </citation>
    <scope>NUCLEOTIDE SEQUENCE</scope>
    <source>
        <strain evidence="1">C57BL/6J</strain>
        <tissue evidence="1">Corpus striatum</tissue>
    </source>
</reference>
<dbReference type="AGR" id="MGI:3650737"/>
<evidence type="ECO:0000313" key="2">
    <source>
        <dbReference type="MGI" id="MGI:3650737"/>
    </source>
</evidence>
<dbReference type="HOGENOM" id="CLU_1991900_0_0_1"/>
<reference evidence="1" key="1">
    <citation type="journal article" date="1999" name="Methods Enzymol.">
        <title>High-efficiency full-length cDNA cloning.</title>
        <authorList>
            <person name="Carninci P."/>
            <person name="Hayashizaki Y."/>
        </authorList>
    </citation>
    <scope>NUCLEOTIDE SEQUENCE</scope>
    <source>
        <strain evidence="1">C57BL/6J</strain>
        <tissue evidence="1">Corpus striatum</tissue>
    </source>
</reference>
<dbReference type="Bgee" id="ENSMUSG00000069588">
    <property type="expression patterns" value="Expressed in epiblast cell in embryo and 2 other cell types or tissues"/>
</dbReference>
<reference evidence="1" key="6">
    <citation type="journal article" date="2002" name="Nature">
        <title>Analysis of the mouse transcriptome based on functional annotation of 60,770 full-length cDNAs.</title>
        <authorList>
            <consortium name="The FANTOM Consortium and the RIKEN Genome Exploration Research Group Phase I and II Team"/>
        </authorList>
    </citation>
    <scope>NUCLEOTIDE SEQUENCE</scope>
    <source>
        <strain evidence="1">C57BL/6J</strain>
        <tissue evidence="1">Corpus striatum</tissue>
    </source>
</reference>
<proteinExistence type="evidence at transcript level"/>
<dbReference type="PaxDb" id="10090-ENSMUSP00000090049"/>
<dbReference type="AlphaFoldDB" id="Q8BQP1"/>
<dbReference type="RNAct" id="Q8BQP1">
    <property type="molecule type" value="protein"/>
</dbReference>
<accession>Q8BQP1</accession>